<dbReference type="GO" id="GO:0005524">
    <property type="term" value="F:ATP binding"/>
    <property type="evidence" value="ECO:0007669"/>
    <property type="project" value="UniProtKB-KW"/>
</dbReference>
<dbReference type="CDD" id="cd02022">
    <property type="entry name" value="DPCK"/>
    <property type="match status" value="1"/>
</dbReference>
<dbReference type="PROSITE" id="PS51219">
    <property type="entry name" value="DPCK"/>
    <property type="match status" value="1"/>
</dbReference>
<dbReference type="AlphaFoldDB" id="A0AA36MZT3"/>
<dbReference type="EMBL" id="CAUJNA010002418">
    <property type="protein sequence ID" value="CAJ1392815.1"/>
    <property type="molecule type" value="Genomic_DNA"/>
</dbReference>
<dbReference type="GO" id="GO:0015937">
    <property type="term" value="P:coenzyme A biosynthetic process"/>
    <property type="evidence" value="ECO:0007669"/>
    <property type="project" value="InterPro"/>
</dbReference>
<accession>A0AA36MZT3</accession>
<keyword evidence="1" id="KW-0547">Nucleotide-binding</keyword>
<dbReference type="PANTHER" id="PTHR10695">
    <property type="entry name" value="DEPHOSPHO-COA KINASE-RELATED"/>
    <property type="match status" value="1"/>
</dbReference>
<dbReference type="InterPro" id="IPR027417">
    <property type="entry name" value="P-loop_NTPase"/>
</dbReference>
<dbReference type="InterPro" id="IPR001977">
    <property type="entry name" value="Depp_CoAkinase"/>
</dbReference>
<gene>
    <name evidence="3" type="ORF">EVOR1521_LOCUS17820</name>
</gene>
<proteinExistence type="inferred from homology"/>
<dbReference type="HAMAP" id="MF_00376">
    <property type="entry name" value="Dephospho_CoA_kinase"/>
    <property type="match status" value="1"/>
</dbReference>
<evidence type="ECO:0000256" key="2">
    <source>
        <dbReference type="ARBA" id="ARBA00022840"/>
    </source>
</evidence>
<dbReference type="SUPFAM" id="SSF52540">
    <property type="entry name" value="P-loop containing nucleoside triphosphate hydrolases"/>
    <property type="match status" value="1"/>
</dbReference>
<sequence>MVRLLGLTGPIACGKSTVSALLAEGPEGWPVVDADKIAHQLLADPAGPVHRRVVAAFGSGILTEGIIDREKLGKIVFADPAKRRELDKATHGAILWAILRRTCALMMAGHRCIVLDVPLLLKFPLLRRLFLSAVLVVVVSPEVQLARLMSRNELSEEEAKKKIAAQLSAEAQRKLADEVIENNGTQEDLRRAVADFRRAAVRGWPASVVCVTLAAGLVAGAALVKAGTSAASAVGCLSLAAVAVCMA</sequence>
<evidence type="ECO:0000313" key="4">
    <source>
        <dbReference type="Proteomes" id="UP001178507"/>
    </source>
</evidence>
<dbReference type="Gene3D" id="3.40.50.300">
    <property type="entry name" value="P-loop containing nucleotide triphosphate hydrolases"/>
    <property type="match status" value="1"/>
</dbReference>
<keyword evidence="4" id="KW-1185">Reference proteome</keyword>
<protein>
    <recommendedName>
        <fullName evidence="5">Dephospho-CoA kinase</fullName>
    </recommendedName>
</protein>
<organism evidence="3 4">
    <name type="scientific">Effrenium voratum</name>
    <dbReference type="NCBI Taxonomy" id="2562239"/>
    <lineage>
        <taxon>Eukaryota</taxon>
        <taxon>Sar</taxon>
        <taxon>Alveolata</taxon>
        <taxon>Dinophyceae</taxon>
        <taxon>Suessiales</taxon>
        <taxon>Symbiodiniaceae</taxon>
        <taxon>Effrenium</taxon>
    </lineage>
</organism>
<reference evidence="3" key="1">
    <citation type="submission" date="2023-08" db="EMBL/GenBank/DDBJ databases">
        <authorList>
            <person name="Chen Y."/>
            <person name="Shah S."/>
            <person name="Dougan E. K."/>
            <person name="Thang M."/>
            <person name="Chan C."/>
        </authorList>
    </citation>
    <scope>NUCLEOTIDE SEQUENCE</scope>
</reference>
<evidence type="ECO:0000313" key="3">
    <source>
        <dbReference type="EMBL" id="CAJ1392815.1"/>
    </source>
</evidence>
<dbReference type="PANTHER" id="PTHR10695:SF46">
    <property type="entry name" value="BIFUNCTIONAL COENZYME A SYNTHASE-RELATED"/>
    <property type="match status" value="1"/>
</dbReference>
<keyword evidence="2" id="KW-0067">ATP-binding</keyword>
<name>A0AA36MZT3_9DINO</name>
<dbReference type="GO" id="GO:0004140">
    <property type="term" value="F:dephospho-CoA kinase activity"/>
    <property type="evidence" value="ECO:0007669"/>
    <property type="project" value="InterPro"/>
</dbReference>
<comment type="caution">
    <text evidence="3">The sequence shown here is derived from an EMBL/GenBank/DDBJ whole genome shotgun (WGS) entry which is preliminary data.</text>
</comment>
<dbReference type="NCBIfam" id="TIGR00152">
    <property type="entry name" value="dephospho-CoA kinase"/>
    <property type="match status" value="1"/>
</dbReference>
<dbReference type="Pfam" id="PF01121">
    <property type="entry name" value="CoaE"/>
    <property type="match status" value="1"/>
</dbReference>
<dbReference type="Proteomes" id="UP001178507">
    <property type="component" value="Unassembled WGS sequence"/>
</dbReference>
<evidence type="ECO:0008006" key="5">
    <source>
        <dbReference type="Google" id="ProtNLM"/>
    </source>
</evidence>
<evidence type="ECO:0000256" key="1">
    <source>
        <dbReference type="ARBA" id="ARBA00022741"/>
    </source>
</evidence>